<evidence type="ECO:0000256" key="2">
    <source>
        <dbReference type="ARBA" id="ARBA00022448"/>
    </source>
</evidence>
<keyword evidence="7 9" id="KW-0472">Membrane</keyword>
<evidence type="ECO:0000256" key="9">
    <source>
        <dbReference type="SAM" id="Phobius"/>
    </source>
</evidence>
<keyword evidence="8" id="KW-0868">Chloride</keyword>
<dbReference type="InterPro" id="IPR014743">
    <property type="entry name" value="Cl-channel_core"/>
</dbReference>
<evidence type="ECO:0000256" key="3">
    <source>
        <dbReference type="ARBA" id="ARBA00022692"/>
    </source>
</evidence>
<dbReference type="OrthoDB" id="4564at2759"/>
<dbReference type="Proteomes" id="UP000678499">
    <property type="component" value="Unassembled WGS sequence"/>
</dbReference>
<gene>
    <name evidence="10" type="ORF">NMOB1V02_LOCUS11281</name>
</gene>
<keyword evidence="3 9" id="KW-0812">Transmembrane</keyword>
<dbReference type="InterPro" id="IPR001807">
    <property type="entry name" value="ClC"/>
</dbReference>
<dbReference type="PANTHER" id="PTHR45720">
    <property type="entry name" value="CHLORIDE CHANNEL PROTEIN 2"/>
    <property type="match status" value="1"/>
</dbReference>
<keyword evidence="6" id="KW-0406">Ion transport</keyword>
<feature type="non-terminal residue" evidence="10">
    <location>
        <position position="269"/>
    </location>
</feature>
<dbReference type="GO" id="GO:0005886">
    <property type="term" value="C:plasma membrane"/>
    <property type="evidence" value="ECO:0007669"/>
    <property type="project" value="TreeGrafter"/>
</dbReference>
<dbReference type="Gene3D" id="1.10.3080.10">
    <property type="entry name" value="Clc chloride channel"/>
    <property type="match status" value="1"/>
</dbReference>
<evidence type="ECO:0000256" key="5">
    <source>
        <dbReference type="ARBA" id="ARBA00022989"/>
    </source>
</evidence>
<dbReference type="Gene3D" id="3.10.580.10">
    <property type="entry name" value="CBS-domain"/>
    <property type="match status" value="1"/>
</dbReference>
<dbReference type="PANTHER" id="PTHR45720:SF10">
    <property type="entry name" value="CHLORIDE CHANNEL PROTEIN 2"/>
    <property type="match status" value="1"/>
</dbReference>
<evidence type="ECO:0008006" key="12">
    <source>
        <dbReference type="Google" id="ProtNLM"/>
    </source>
</evidence>
<proteinExistence type="predicted"/>
<evidence type="ECO:0000256" key="6">
    <source>
        <dbReference type="ARBA" id="ARBA00023065"/>
    </source>
</evidence>
<evidence type="ECO:0000256" key="7">
    <source>
        <dbReference type="ARBA" id="ARBA00023136"/>
    </source>
</evidence>
<keyword evidence="4" id="KW-0677">Repeat</keyword>
<organism evidence="10">
    <name type="scientific">Notodromas monacha</name>
    <dbReference type="NCBI Taxonomy" id="399045"/>
    <lineage>
        <taxon>Eukaryota</taxon>
        <taxon>Metazoa</taxon>
        <taxon>Ecdysozoa</taxon>
        <taxon>Arthropoda</taxon>
        <taxon>Crustacea</taxon>
        <taxon>Oligostraca</taxon>
        <taxon>Ostracoda</taxon>
        <taxon>Podocopa</taxon>
        <taxon>Podocopida</taxon>
        <taxon>Cypridocopina</taxon>
        <taxon>Cypridoidea</taxon>
        <taxon>Cyprididae</taxon>
        <taxon>Notodromas</taxon>
    </lineage>
</organism>
<evidence type="ECO:0000256" key="1">
    <source>
        <dbReference type="ARBA" id="ARBA00004141"/>
    </source>
</evidence>
<feature type="transmembrane region" description="Helical" evidence="9">
    <location>
        <begin position="108"/>
        <end position="129"/>
    </location>
</feature>
<feature type="transmembrane region" description="Helical" evidence="9">
    <location>
        <begin position="38"/>
        <end position="59"/>
    </location>
</feature>
<comment type="subcellular location">
    <subcellularLocation>
        <location evidence="1">Membrane</location>
        <topology evidence="1">Multi-pass membrane protein</topology>
    </subcellularLocation>
</comment>
<keyword evidence="2" id="KW-0813">Transport</keyword>
<dbReference type="EMBL" id="OA887863">
    <property type="protein sequence ID" value="CAD7283668.1"/>
    <property type="molecule type" value="Genomic_DNA"/>
</dbReference>
<accession>A0A7R9BXW0</accession>
<dbReference type="AlphaFoldDB" id="A0A7R9BXW0"/>
<name>A0A7R9BXW0_9CRUS</name>
<keyword evidence="5 9" id="KW-1133">Transmembrane helix</keyword>
<protein>
    <recommendedName>
        <fullName evidence="12">Chloride channel protein</fullName>
    </recommendedName>
</protein>
<dbReference type="SUPFAM" id="SSF81340">
    <property type="entry name" value="Clc chloride channel"/>
    <property type="match status" value="1"/>
</dbReference>
<reference evidence="10" key="1">
    <citation type="submission" date="2020-11" db="EMBL/GenBank/DDBJ databases">
        <authorList>
            <person name="Tran Van P."/>
        </authorList>
    </citation>
    <scope>NUCLEOTIDE SEQUENCE</scope>
</reference>
<dbReference type="InterPro" id="IPR050970">
    <property type="entry name" value="Cl_channel_volt-gated"/>
</dbReference>
<dbReference type="EMBL" id="CAJPEX010005826">
    <property type="protein sequence ID" value="CAG0923820.1"/>
    <property type="molecule type" value="Genomic_DNA"/>
</dbReference>
<evidence type="ECO:0000256" key="4">
    <source>
        <dbReference type="ARBA" id="ARBA00022737"/>
    </source>
</evidence>
<sequence length="269" mass="30175">MEKDLVDSLFANFSFVIDELEIDQQRVRDYWATPQSNVFLSLAVFFIMTGIMAIPASTMPVPSGIFIPMFKMGAAFGRLVGEAMAVWFPRGVRYGGFLSMIQPGGYAVVGAAAFSGAVTHTISTSVIVFEMTGQITHILPVMIAVLIANAIAQLLQPSIYDSMIQIKKLPYLPDILSSKSGSFSAFNFDGLRITGEEKKMQLSFDYTVAESSELKERNTREETTAYNICVEDFMVRNIKYIWHKMTYRELREVLRDSKKLRSLPIVDSK</sequence>
<evidence type="ECO:0000256" key="8">
    <source>
        <dbReference type="ARBA" id="ARBA00023214"/>
    </source>
</evidence>
<dbReference type="Pfam" id="PF00654">
    <property type="entry name" value="Voltage_CLC"/>
    <property type="match status" value="1"/>
</dbReference>
<keyword evidence="11" id="KW-1185">Reference proteome</keyword>
<evidence type="ECO:0000313" key="11">
    <source>
        <dbReference type="Proteomes" id="UP000678499"/>
    </source>
</evidence>
<feature type="transmembrane region" description="Helical" evidence="9">
    <location>
        <begin position="135"/>
        <end position="155"/>
    </location>
</feature>
<evidence type="ECO:0000313" key="10">
    <source>
        <dbReference type="EMBL" id="CAD7283668.1"/>
    </source>
</evidence>
<dbReference type="GO" id="GO:0005247">
    <property type="term" value="F:voltage-gated chloride channel activity"/>
    <property type="evidence" value="ECO:0007669"/>
    <property type="project" value="TreeGrafter"/>
</dbReference>
<dbReference type="SUPFAM" id="SSF54631">
    <property type="entry name" value="CBS-domain pair"/>
    <property type="match status" value="1"/>
</dbReference>
<dbReference type="InterPro" id="IPR046342">
    <property type="entry name" value="CBS_dom_sf"/>
</dbReference>
<dbReference type="PRINTS" id="PR00762">
    <property type="entry name" value="CLCHANNEL"/>
</dbReference>